<evidence type="ECO:0000256" key="4">
    <source>
        <dbReference type="ARBA" id="ARBA00024208"/>
    </source>
</evidence>
<dbReference type="Proteomes" id="UP001396334">
    <property type="component" value="Unassembled WGS sequence"/>
</dbReference>
<comment type="similarity">
    <text evidence="4">Belongs to the CRWN family.</text>
</comment>
<feature type="coiled-coil region" evidence="5">
    <location>
        <begin position="52"/>
        <end position="162"/>
    </location>
</feature>
<reference evidence="6 7" key="1">
    <citation type="journal article" date="2024" name="G3 (Bethesda)">
        <title>Genome assembly of Hibiscus sabdariffa L. provides insights into metabolisms of medicinal natural products.</title>
        <authorList>
            <person name="Kim T."/>
        </authorList>
    </citation>
    <scope>NUCLEOTIDE SEQUENCE [LARGE SCALE GENOMIC DNA]</scope>
    <source>
        <strain evidence="6">TK-2024</strain>
        <tissue evidence="6">Old leaves</tissue>
    </source>
</reference>
<evidence type="ECO:0000256" key="2">
    <source>
        <dbReference type="ARBA" id="ARBA00023242"/>
    </source>
</evidence>
<name>A0ABR2RGQ1_9ROSI</name>
<keyword evidence="2" id="KW-0539">Nucleus</keyword>
<proteinExistence type="inferred from homology"/>
<dbReference type="InterPro" id="IPR040418">
    <property type="entry name" value="CRWN"/>
</dbReference>
<comment type="subcellular location">
    <subcellularLocation>
        <location evidence="3">Nucleus lamina</location>
    </subcellularLocation>
</comment>
<protein>
    <submittedName>
        <fullName evidence="6">Uncharacterized protein</fullName>
    </submittedName>
</protein>
<evidence type="ECO:0000256" key="1">
    <source>
        <dbReference type="ARBA" id="ARBA00023054"/>
    </source>
</evidence>
<sequence length="184" mass="21932">MQVIIEREALLSKKEKHLLVSQEKLANKDSDEFCKIFASHENALRTRNSEFEAQLELKRKMVEDEIETKRRAWELKEMDINHKEDQIYKRNEVDCAKEKLEALRSETHELSSLELKLKEELDMVRAQKWKLMADVDRLEVEKAKFEAEWESIDEKREELLKEAARVCEEREAISMFLKDESDSC</sequence>
<organism evidence="6 7">
    <name type="scientific">Hibiscus sabdariffa</name>
    <name type="common">roselle</name>
    <dbReference type="NCBI Taxonomy" id="183260"/>
    <lineage>
        <taxon>Eukaryota</taxon>
        <taxon>Viridiplantae</taxon>
        <taxon>Streptophyta</taxon>
        <taxon>Embryophyta</taxon>
        <taxon>Tracheophyta</taxon>
        <taxon>Spermatophyta</taxon>
        <taxon>Magnoliopsida</taxon>
        <taxon>eudicotyledons</taxon>
        <taxon>Gunneridae</taxon>
        <taxon>Pentapetalae</taxon>
        <taxon>rosids</taxon>
        <taxon>malvids</taxon>
        <taxon>Malvales</taxon>
        <taxon>Malvaceae</taxon>
        <taxon>Malvoideae</taxon>
        <taxon>Hibiscus</taxon>
    </lineage>
</organism>
<comment type="caution">
    <text evidence="6">The sequence shown here is derived from an EMBL/GenBank/DDBJ whole genome shotgun (WGS) entry which is preliminary data.</text>
</comment>
<dbReference type="PANTHER" id="PTHR31908:SF2">
    <property type="entry name" value="PROTEIN CROWDED NUCLEI 4"/>
    <property type="match status" value="1"/>
</dbReference>
<gene>
    <name evidence="6" type="ORF">V6N11_040105</name>
</gene>
<evidence type="ECO:0000313" key="6">
    <source>
        <dbReference type="EMBL" id="KAK9012035.1"/>
    </source>
</evidence>
<evidence type="ECO:0000256" key="3">
    <source>
        <dbReference type="ARBA" id="ARBA00024186"/>
    </source>
</evidence>
<accession>A0ABR2RGQ1</accession>
<evidence type="ECO:0000256" key="5">
    <source>
        <dbReference type="SAM" id="Coils"/>
    </source>
</evidence>
<evidence type="ECO:0000313" key="7">
    <source>
        <dbReference type="Proteomes" id="UP001396334"/>
    </source>
</evidence>
<dbReference type="PANTHER" id="PTHR31908">
    <property type="entry name" value="PROTEIN CROWDED NUCLEI 4"/>
    <property type="match status" value="1"/>
</dbReference>
<keyword evidence="7" id="KW-1185">Reference proteome</keyword>
<keyword evidence="1 5" id="KW-0175">Coiled coil</keyword>
<dbReference type="EMBL" id="JBBPBN010000022">
    <property type="protein sequence ID" value="KAK9012035.1"/>
    <property type="molecule type" value="Genomic_DNA"/>
</dbReference>